<keyword evidence="2" id="KW-1185">Reference proteome</keyword>
<organism evidence="1 2">
    <name type="scientific">Kitasatospora cineracea</name>
    <dbReference type="NCBI Taxonomy" id="88074"/>
    <lineage>
        <taxon>Bacteria</taxon>
        <taxon>Bacillati</taxon>
        <taxon>Actinomycetota</taxon>
        <taxon>Actinomycetes</taxon>
        <taxon>Kitasatosporales</taxon>
        <taxon>Streptomycetaceae</taxon>
        <taxon>Kitasatospora</taxon>
    </lineage>
</organism>
<protein>
    <submittedName>
        <fullName evidence="1">Uncharacterized protein</fullName>
    </submittedName>
</protein>
<accession>A0A3N4RVB2</accession>
<name>A0A3N4RVB2_9ACTN</name>
<gene>
    <name evidence="1" type="ORF">EDD38_3101</name>
</gene>
<dbReference type="RefSeq" id="WP_123818429.1">
    <property type="nucleotide sequence ID" value="NZ_RKQG01000001.1"/>
</dbReference>
<reference evidence="1 2" key="1">
    <citation type="submission" date="2018-11" db="EMBL/GenBank/DDBJ databases">
        <title>Sequencing the genomes of 1000 actinobacteria strains.</title>
        <authorList>
            <person name="Klenk H.-P."/>
        </authorList>
    </citation>
    <scope>NUCLEOTIDE SEQUENCE [LARGE SCALE GENOMIC DNA]</scope>
    <source>
        <strain evidence="1 2">DSM 44781</strain>
    </source>
</reference>
<evidence type="ECO:0000313" key="2">
    <source>
        <dbReference type="Proteomes" id="UP000266906"/>
    </source>
</evidence>
<dbReference type="AlphaFoldDB" id="A0A3N4RVB2"/>
<comment type="caution">
    <text evidence="1">The sequence shown here is derived from an EMBL/GenBank/DDBJ whole genome shotgun (WGS) entry which is preliminary data.</text>
</comment>
<evidence type="ECO:0000313" key="1">
    <source>
        <dbReference type="EMBL" id="RPE34765.1"/>
    </source>
</evidence>
<dbReference type="EMBL" id="RKQG01000001">
    <property type="protein sequence ID" value="RPE34765.1"/>
    <property type="molecule type" value="Genomic_DNA"/>
</dbReference>
<dbReference type="Proteomes" id="UP000266906">
    <property type="component" value="Unassembled WGS sequence"/>
</dbReference>
<proteinExistence type="predicted"/>
<sequence>MTHDPTPAMPLCDGRRPGWEHGPAIGRQRIPCTLPAGHDGDHRNALGDTWPLFCEDCGTTTGPLQPLTTSSPDGGLRDSHLCMPCSDAGDPTPAPLSRQHRLPDYAATGPLSLILVRMGLDVGDPRDVLLAAVYQLAARMERRTPPWNTEADPGQIAHAAYQLSTPQIAIHLGARIGGPHGLEDGVL</sequence>